<proteinExistence type="predicted"/>
<dbReference type="EMBL" id="CP106738">
    <property type="protein sequence ID" value="UXX85213.1"/>
    <property type="molecule type" value="Genomic_DNA"/>
</dbReference>
<dbReference type="Proteomes" id="UP001064087">
    <property type="component" value="Chromosome"/>
</dbReference>
<protein>
    <submittedName>
        <fullName evidence="1">P27 family phage terminase small subunit</fullName>
    </submittedName>
</protein>
<dbReference type="InterPro" id="IPR036086">
    <property type="entry name" value="ParB/Sulfiredoxin_sf"/>
</dbReference>
<dbReference type="InterPro" id="IPR006448">
    <property type="entry name" value="Phage_term_ssu_P27"/>
</dbReference>
<name>A0ABY6DJT7_9RHOB</name>
<organism evidence="1 2">
    <name type="scientific">Roseovarius pelagicus</name>
    <dbReference type="NCBI Taxonomy" id="2980108"/>
    <lineage>
        <taxon>Bacteria</taxon>
        <taxon>Pseudomonadati</taxon>
        <taxon>Pseudomonadota</taxon>
        <taxon>Alphaproteobacteria</taxon>
        <taxon>Rhodobacterales</taxon>
        <taxon>Roseobacteraceae</taxon>
        <taxon>Roseovarius</taxon>
    </lineage>
</organism>
<dbReference type="SUPFAM" id="SSF110849">
    <property type="entry name" value="ParB/Sulfiredoxin"/>
    <property type="match status" value="1"/>
</dbReference>
<evidence type="ECO:0000313" key="2">
    <source>
        <dbReference type="Proteomes" id="UP001064087"/>
    </source>
</evidence>
<gene>
    <name evidence="1" type="ORF">N7U68_19165</name>
</gene>
<sequence>MCLVANLVPHARNARTHNQAQVAKIAGSIREFGFNNPVLVDAESGIIAGHGRVLKTPSDYVQQSPWLSVANKQMELIARYMDDLGLTPVTRARLDIRQNSFVDQVTIIKFAAVYTDKDGMRCERPLAFVHAQGRREKTEAETITYEPDECL</sequence>
<keyword evidence="2" id="KW-1185">Reference proteome</keyword>
<reference evidence="1" key="1">
    <citation type="submission" date="2022-10" db="EMBL/GenBank/DDBJ databases">
        <title>Roseovarius pelagicus sp. nov., isolated from Arctic seawater.</title>
        <authorList>
            <person name="Hong Y.W."/>
            <person name="Hwang C.Y."/>
        </authorList>
    </citation>
    <scope>NUCLEOTIDE SEQUENCE</scope>
    <source>
        <strain evidence="1">HL-MP18</strain>
    </source>
</reference>
<evidence type="ECO:0000313" key="1">
    <source>
        <dbReference type="EMBL" id="UXX85213.1"/>
    </source>
</evidence>
<dbReference type="Gene3D" id="3.90.1530.10">
    <property type="entry name" value="Conserved hypothetical protein from pyrococcus furiosus pfu- 392566-001, ParB domain"/>
    <property type="match status" value="1"/>
</dbReference>
<dbReference type="Pfam" id="PF05119">
    <property type="entry name" value="Terminase_4"/>
    <property type="match status" value="1"/>
</dbReference>
<accession>A0ABY6DJT7</accession>